<evidence type="ECO:0000259" key="5">
    <source>
        <dbReference type="PROSITE" id="PS50937"/>
    </source>
</evidence>
<keyword evidence="7" id="KW-1185">Reference proteome</keyword>
<dbReference type="PANTHER" id="PTHR30204">
    <property type="entry name" value="REDOX-CYCLING DRUG-SENSING TRANSCRIPTIONAL ACTIVATOR SOXR"/>
    <property type="match status" value="1"/>
</dbReference>
<dbReference type="AlphaFoldDB" id="A0A4R2JKD2"/>
<dbReference type="RefSeq" id="WP_132117051.1">
    <property type="nucleotide sequence ID" value="NZ_SLWS01000004.1"/>
</dbReference>
<evidence type="ECO:0000256" key="3">
    <source>
        <dbReference type="ARBA" id="ARBA00023125"/>
    </source>
</evidence>
<keyword evidence="3" id="KW-0238">DNA-binding</keyword>
<dbReference type="InterPro" id="IPR009061">
    <property type="entry name" value="DNA-bd_dom_put_sf"/>
</dbReference>
<dbReference type="EMBL" id="SLWS01000004">
    <property type="protein sequence ID" value="TCO59267.1"/>
    <property type="molecule type" value="Genomic_DNA"/>
</dbReference>
<dbReference type="Pfam" id="PF13411">
    <property type="entry name" value="MerR_1"/>
    <property type="match status" value="1"/>
</dbReference>
<accession>A0A4R2JKD2</accession>
<dbReference type="InterPro" id="IPR047057">
    <property type="entry name" value="MerR_fam"/>
</dbReference>
<dbReference type="GO" id="GO:0003677">
    <property type="term" value="F:DNA binding"/>
    <property type="evidence" value="ECO:0007669"/>
    <property type="project" value="UniProtKB-KW"/>
</dbReference>
<keyword evidence="2" id="KW-0805">Transcription regulation</keyword>
<organism evidence="6 7">
    <name type="scientific">Actinocrispum wychmicini</name>
    <dbReference type="NCBI Taxonomy" id="1213861"/>
    <lineage>
        <taxon>Bacteria</taxon>
        <taxon>Bacillati</taxon>
        <taxon>Actinomycetota</taxon>
        <taxon>Actinomycetes</taxon>
        <taxon>Pseudonocardiales</taxon>
        <taxon>Pseudonocardiaceae</taxon>
        <taxon>Actinocrispum</taxon>
    </lineage>
</organism>
<reference evidence="6 7" key="1">
    <citation type="submission" date="2019-03" db="EMBL/GenBank/DDBJ databases">
        <title>Genomic Encyclopedia of Type Strains, Phase IV (KMG-IV): sequencing the most valuable type-strain genomes for metagenomic binning, comparative biology and taxonomic classification.</title>
        <authorList>
            <person name="Goeker M."/>
        </authorList>
    </citation>
    <scope>NUCLEOTIDE SEQUENCE [LARGE SCALE GENOMIC DNA]</scope>
    <source>
        <strain evidence="6 7">DSM 45934</strain>
    </source>
</reference>
<feature type="domain" description="HTH merR-type" evidence="5">
    <location>
        <begin position="3"/>
        <end position="72"/>
    </location>
</feature>
<evidence type="ECO:0000313" key="7">
    <source>
        <dbReference type="Proteomes" id="UP000295680"/>
    </source>
</evidence>
<comment type="caution">
    <text evidence="6">The sequence shown here is derived from an EMBL/GenBank/DDBJ whole genome shotgun (WGS) entry which is preliminary data.</text>
</comment>
<dbReference type="SMART" id="SM00422">
    <property type="entry name" value="HTH_MERR"/>
    <property type="match status" value="1"/>
</dbReference>
<proteinExistence type="predicted"/>
<dbReference type="SUPFAM" id="SSF46955">
    <property type="entry name" value="Putative DNA-binding domain"/>
    <property type="match status" value="1"/>
</dbReference>
<dbReference type="OrthoDB" id="9802039at2"/>
<dbReference type="PRINTS" id="PR00040">
    <property type="entry name" value="HTHMERR"/>
</dbReference>
<dbReference type="Gene3D" id="1.10.1660.10">
    <property type="match status" value="1"/>
</dbReference>
<name>A0A4R2JKD2_9PSEU</name>
<evidence type="ECO:0000256" key="4">
    <source>
        <dbReference type="ARBA" id="ARBA00023163"/>
    </source>
</evidence>
<gene>
    <name evidence="6" type="ORF">EV192_104108</name>
</gene>
<evidence type="ECO:0000313" key="6">
    <source>
        <dbReference type="EMBL" id="TCO59267.1"/>
    </source>
</evidence>
<keyword evidence="4" id="KW-0804">Transcription</keyword>
<dbReference type="PROSITE" id="PS50937">
    <property type="entry name" value="HTH_MERR_2"/>
    <property type="match status" value="1"/>
</dbReference>
<dbReference type="GO" id="GO:0003700">
    <property type="term" value="F:DNA-binding transcription factor activity"/>
    <property type="evidence" value="ECO:0007669"/>
    <property type="project" value="InterPro"/>
</dbReference>
<sequence length="150" mass="16126">MTGLRSGQLAEAAGVNPQTLRYYERRGLLPEPDRTLGGHRVYSPEAVTALRVIKAAQRLGFTLEEIADLLDLGRHRHGSHPQAGLQARATAKLAEIDAKIANLNVIRDTLRAALAAGCDDLTACSHTPSCPIPFSDLAEERTSGDSCCRP</sequence>
<evidence type="ECO:0000256" key="2">
    <source>
        <dbReference type="ARBA" id="ARBA00023015"/>
    </source>
</evidence>
<dbReference type="Proteomes" id="UP000295680">
    <property type="component" value="Unassembled WGS sequence"/>
</dbReference>
<dbReference type="PANTHER" id="PTHR30204:SF69">
    <property type="entry name" value="MERR-FAMILY TRANSCRIPTIONAL REGULATOR"/>
    <property type="match status" value="1"/>
</dbReference>
<dbReference type="PROSITE" id="PS00552">
    <property type="entry name" value="HTH_MERR_1"/>
    <property type="match status" value="1"/>
</dbReference>
<keyword evidence="1" id="KW-0678">Repressor</keyword>
<dbReference type="InterPro" id="IPR000551">
    <property type="entry name" value="MerR-type_HTH_dom"/>
</dbReference>
<evidence type="ECO:0000256" key="1">
    <source>
        <dbReference type="ARBA" id="ARBA00022491"/>
    </source>
</evidence>
<protein>
    <submittedName>
        <fullName evidence="6">MerR family mercuric resistance operon transcriptional regulator</fullName>
    </submittedName>
</protein>